<dbReference type="AlphaFoldDB" id="A0A412NGM6"/>
<sequence length="103" mass="11638">MAFWTDVFLNKVRQDWLKRIVKIQYYAGGVWYDAMITNKTIEGDTLKITSQTTDSKALVVTSVRLIDTGGDVAGQISESITKLDTQGVITLWEFPLYEITSTQ</sequence>
<comment type="caution">
    <text evidence="1">The sequence shown here is derived from an EMBL/GenBank/DDBJ whole genome shotgun (WGS) entry which is preliminary data.</text>
</comment>
<evidence type="ECO:0000313" key="1">
    <source>
        <dbReference type="EMBL" id="RGT38383.1"/>
    </source>
</evidence>
<reference evidence="1 2" key="1">
    <citation type="submission" date="2018-08" db="EMBL/GenBank/DDBJ databases">
        <title>A genome reference for cultivated species of the human gut microbiota.</title>
        <authorList>
            <person name="Zou Y."/>
            <person name="Xue W."/>
            <person name="Luo G."/>
        </authorList>
    </citation>
    <scope>NUCLEOTIDE SEQUENCE [LARGE SCALE GENOMIC DNA]</scope>
    <source>
        <strain evidence="1 2">AF19-16AC</strain>
    </source>
</reference>
<dbReference type="RefSeq" id="WP_118046891.1">
    <property type="nucleotide sequence ID" value="NZ_QRWQ01000008.1"/>
</dbReference>
<dbReference type="Proteomes" id="UP000283834">
    <property type="component" value="Unassembled WGS sequence"/>
</dbReference>
<protein>
    <submittedName>
        <fullName evidence="1">Uncharacterized protein</fullName>
    </submittedName>
</protein>
<accession>A0A412NGM6</accession>
<organism evidence="1 2">
    <name type="scientific">Mediterraneibacter gnavus</name>
    <name type="common">Ruminococcus gnavus</name>
    <dbReference type="NCBI Taxonomy" id="33038"/>
    <lineage>
        <taxon>Bacteria</taxon>
        <taxon>Bacillati</taxon>
        <taxon>Bacillota</taxon>
        <taxon>Clostridia</taxon>
        <taxon>Lachnospirales</taxon>
        <taxon>Lachnospiraceae</taxon>
        <taxon>Mediterraneibacter</taxon>
    </lineage>
</organism>
<evidence type="ECO:0000313" key="2">
    <source>
        <dbReference type="Proteomes" id="UP000283834"/>
    </source>
</evidence>
<proteinExistence type="predicted"/>
<name>A0A412NGM6_MEDGN</name>
<dbReference type="EMBL" id="QRWQ01000008">
    <property type="protein sequence ID" value="RGT38383.1"/>
    <property type="molecule type" value="Genomic_DNA"/>
</dbReference>
<gene>
    <name evidence="1" type="ORF">DWX36_09620</name>
</gene>